<dbReference type="InterPro" id="IPR027417">
    <property type="entry name" value="P-loop_NTPase"/>
</dbReference>
<dbReference type="SMART" id="SM00382">
    <property type="entry name" value="AAA"/>
    <property type="match status" value="1"/>
</dbReference>
<comment type="caution">
    <text evidence="5">The sequence shown here is derived from an EMBL/GenBank/DDBJ whole genome shotgun (WGS) entry which is preliminary data.</text>
</comment>
<reference evidence="5" key="1">
    <citation type="journal article" date="2021" name="PeerJ">
        <title>Extensive microbial diversity within the chicken gut microbiome revealed by metagenomics and culture.</title>
        <authorList>
            <person name="Gilroy R."/>
            <person name="Ravi A."/>
            <person name="Getino M."/>
            <person name="Pursley I."/>
            <person name="Horton D.L."/>
            <person name="Alikhan N.F."/>
            <person name="Baker D."/>
            <person name="Gharbi K."/>
            <person name="Hall N."/>
            <person name="Watson M."/>
            <person name="Adriaenssens E.M."/>
            <person name="Foster-Nyarko E."/>
            <person name="Jarju S."/>
            <person name="Secka A."/>
            <person name="Antonio M."/>
            <person name="Oren A."/>
            <person name="Chaudhuri R.R."/>
            <person name="La Ragione R."/>
            <person name="Hildebrand F."/>
            <person name="Pallen M.J."/>
        </authorList>
    </citation>
    <scope>NUCLEOTIDE SEQUENCE</scope>
    <source>
        <strain evidence="5">ChiGjej5B5-22894</strain>
    </source>
</reference>
<dbReference type="SUPFAM" id="SSF52540">
    <property type="entry name" value="P-loop containing nucleoside triphosphate hydrolases"/>
    <property type="match status" value="1"/>
</dbReference>
<sequence length="262" mass="27773">MTAPPPLLEAHGLAHRFGALQVLGGITLTAARGEVVGLVGPNGSGKTTALRVLHRELVPEAGRVLLEGEDLAGLSGRERARRIAVMSQEGTGDLPMTAADAVMLGRIPHRGALGTFTRKDQEMVAEALELAGAVHLAGQDVRSLSGGERQRVMIARALAQRPRLLLLDEPTNHLDIGAQHHALQLVRSQRLTTVVVLHDLNLAARYCDRVVVLAGGLVRADGPPGQVLDEQLVSEIYEVAADRRLAADGTSQLLFRGLPATG</sequence>
<evidence type="ECO:0000313" key="5">
    <source>
        <dbReference type="EMBL" id="HJG92547.1"/>
    </source>
</evidence>
<dbReference type="Pfam" id="PF00005">
    <property type="entry name" value="ABC_tran"/>
    <property type="match status" value="1"/>
</dbReference>
<dbReference type="Proteomes" id="UP000742460">
    <property type="component" value="Unassembled WGS sequence"/>
</dbReference>
<dbReference type="PROSITE" id="PS00211">
    <property type="entry name" value="ABC_TRANSPORTER_1"/>
    <property type="match status" value="1"/>
</dbReference>
<evidence type="ECO:0000313" key="6">
    <source>
        <dbReference type="Proteomes" id="UP000742460"/>
    </source>
</evidence>
<accession>A0A921MY24</accession>
<dbReference type="InterPro" id="IPR003593">
    <property type="entry name" value="AAA+_ATPase"/>
</dbReference>
<feature type="domain" description="ABC transporter" evidence="4">
    <location>
        <begin position="8"/>
        <end position="240"/>
    </location>
</feature>
<reference evidence="5" key="2">
    <citation type="submission" date="2021-09" db="EMBL/GenBank/DDBJ databases">
        <authorList>
            <person name="Gilroy R."/>
        </authorList>
    </citation>
    <scope>NUCLEOTIDE SEQUENCE</scope>
    <source>
        <strain evidence="5">ChiGjej5B5-22894</strain>
    </source>
</reference>
<proteinExistence type="predicted"/>
<dbReference type="AlphaFoldDB" id="A0A921MY24"/>
<evidence type="ECO:0000256" key="1">
    <source>
        <dbReference type="ARBA" id="ARBA00022448"/>
    </source>
</evidence>
<name>A0A921MY24_9MICO</name>
<gene>
    <name evidence="5" type="ORF">K8V81_12575</name>
</gene>
<evidence type="ECO:0000256" key="3">
    <source>
        <dbReference type="ARBA" id="ARBA00022840"/>
    </source>
</evidence>
<dbReference type="EMBL" id="DYUE01000299">
    <property type="protein sequence ID" value="HJG92547.1"/>
    <property type="molecule type" value="Genomic_DNA"/>
</dbReference>
<dbReference type="PROSITE" id="PS50893">
    <property type="entry name" value="ABC_TRANSPORTER_2"/>
    <property type="match status" value="1"/>
</dbReference>
<dbReference type="PANTHER" id="PTHR42794:SF2">
    <property type="entry name" value="ABC TRANSPORTER ATP-BINDING PROTEIN"/>
    <property type="match status" value="1"/>
</dbReference>
<dbReference type="FunFam" id="3.40.50.300:FF:000134">
    <property type="entry name" value="Iron-enterobactin ABC transporter ATP-binding protein"/>
    <property type="match status" value="1"/>
</dbReference>
<dbReference type="Gene3D" id="3.40.50.300">
    <property type="entry name" value="P-loop containing nucleotide triphosphate hydrolases"/>
    <property type="match status" value="1"/>
</dbReference>
<keyword evidence="3 5" id="KW-0067">ATP-binding</keyword>
<keyword evidence="2" id="KW-0547">Nucleotide-binding</keyword>
<organism evidence="5 6">
    <name type="scientific">Brachybacterium massiliense</name>
    <dbReference type="NCBI Taxonomy" id="1755098"/>
    <lineage>
        <taxon>Bacteria</taxon>
        <taxon>Bacillati</taxon>
        <taxon>Actinomycetota</taxon>
        <taxon>Actinomycetes</taxon>
        <taxon>Micrococcales</taxon>
        <taxon>Dermabacteraceae</taxon>
        <taxon>Brachybacterium</taxon>
    </lineage>
</organism>
<dbReference type="InterPro" id="IPR017871">
    <property type="entry name" value="ABC_transporter-like_CS"/>
</dbReference>
<evidence type="ECO:0000259" key="4">
    <source>
        <dbReference type="PROSITE" id="PS50893"/>
    </source>
</evidence>
<dbReference type="CDD" id="cd03214">
    <property type="entry name" value="ABC_Iron-Siderophores_B12_Hemin"/>
    <property type="match status" value="1"/>
</dbReference>
<evidence type="ECO:0000256" key="2">
    <source>
        <dbReference type="ARBA" id="ARBA00022741"/>
    </source>
</evidence>
<dbReference type="GO" id="GO:0016887">
    <property type="term" value="F:ATP hydrolysis activity"/>
    <property type="evidence" value="ECO:0007669"/>
    <property type="project" value="InterPro"/>
</dbReference>
<dbReference type="InterPro" id="IPR003439">
    <property type="entry name" value="ABC_transporter-like_ATP-bd"/>
</dbReference>
<keyword evidence="1" id="KW-0813">Transport</keyword>
<protein>
    <submittedName>
        <fullName evidence="5">ABC transporter ATP-binding protein</fullName>
    </submittedName>
</protein>
<dbReference type="PANTHER" id="PTHR42794">
    <property type="entry name" value="HEMIN IMPORT ATP-BINDING PROTEIN HMUV"/>
    <property type="match status" value="1"/>
</dbReference>
<dbReference type="GO" id="GO:0005524">
    <property type="term" value="F:ATP binding"/>
    <property type="evidence" value="ECO:0007669"/>
    <property type="project" value="UniProtKB-KW"/>
</dbReference>